<evidence type="ECO:0000256" key="1">
    <source>
        <dbReference type="PROSITE-ProRule" id="PRU01006"/>
    </source>
</evidence>
<keyword evidence="3" id="KW-1185">Reference proteome</keyword>
<dbReference type="InterPro" id="IPR011990">
    <property type="entry name" value="TPR-like_helical_dom_sf"/>
</dbReference>
<dbReference type="GO" id="GO:0006886">
    <property type="term" value="P:intracellular protein transport"/>
    <property type="evidence" value="ECO:0007669"/>
    <property type="project" value="UniProtKB-UniRule"/>
</dbReference>
<comment type="caution">
    <text evidence="2">The sequence shown here is derived from an EMBL/GenBank/DDBJ whole genome shotgun (WGS) entry which is preliminary data.</text>
</comment>
<dbReference type="STRING" id="29170.A0A368GS07"/>
<dbReference type="Proteomes" id="UP000252519">
    <property type="component" value="Unassembled WGS sequence"/>
</dbReference>
<dbReference type="OrthoDB" id="244107at2759"/>
<proteinExistence type="predicted"/>
<feature type="non-terminal residue" evidence="2">
    <location>
        <position position="97"/>
    </location>
</feature>
<organism evidence="2 3">
    <name type="scientific">Ancylostoma caninum</name>
    <name type="common">Dog hookworm</name>
    <dbReference type="NCBI Taxonomy" id="29170"/>
    <lineage>
        <taxon>Eukaryota</taxon>
        <taxon>Metazoa</taxon>
        <taxon>Ecdysozoa</taxon>
        <taxon>Nematoda</taxon>
        <taxon>Chromadorea</taxon>
        <taxon>Rhabditida</taxon>
        <taxon>Rhabditina</taxon>
        <taxon>Rhabditomorpha</taxon>
        <taxon>Strongyloidea</taxon>
        <taxon>Ancylostomatidae</taxon>
        <taxon>Ancylostomatinae</taxon>
        <taxon>Ancylostoma</taxon>
    </lineage>
</organism>
<dbReference type="PROSITE" id="PS50236">
    <property type="entry name" value="CHCR"/>
    <property type="match status" value="1"/>
</dbReference>
<protein>
    <recommendedName>
        <fullName evidence="4">Vacuolar protein sorting-associated protein 41 homolog</fullName>
    </recommendedName>
</protein>
<dbReference type="EMBL" id="JOJR01000093">
    <property type="protein sequence ID" value="RCN45775.1"/>
    <property type="molecule type" value="Genomic_DNA"/>
</dbReference>
<evidence type="ECO:0000313" key="3">
    <source>
        <dbReference type="Proteomes" id="UP000252519"/>
    </source>
</evidence>
<accession>A0A368GS07</accession>
<dbReference type="InterPro" id="IPR000547">
    <property type="entry name" value="Clathrin_H-chain/VPS_repeat"/>
</dbReference>
<name>A0A368GS07_ANCCA</name>
<gene>
    <name evidence="2" type="ORF">ANCCAN_08225</name>
</gene>
<evidence type="ECO:0008006" key="4">
    <source>
        <dbReference type="Google" id="ProtNLM"/>
    </source>
</evidence>
<dbReference type="Pfam" id="PF23556">
    <property type="entry name" value="TPR_Vps41"/>
    <property type="match status" value="1"/>
</dbReference>
<reference evidence="2 3" key="1">
    <citation type="submission" date="2014-10" db="EMBL/GenBank/DDBJ databases">
        <title>Draft genome of the hookworm Ancylostoma caninum.</title>
        <authorList>
            <person name="Mitreva M."/>
        </authorList>
    </citation>
    <scope>NUCLEOTIDE SEQUENCE [LARGE SCALE GENOMIC DNA]</scope>
    <source>
        <strain evidence="2 3">Baltimore</strain>
    </source>
</reference>
<sequence length="97" mass="10990">MILLLGKSGNHVDALNLMIKKYNQLDKAIEYCQEHDDTDLWARLIEEVIETPEHIAHLLNHAGSSIDPLRVIEKVRTIAVRADCTVAFTVTYIYSPS</sequence>
<feature type="repeat" description="CHCR" evidence="1">
    <location>
        <begin position="1"/>
        <end position="57"/>
    </location>
</feature>
<dbReference type="Gene3D" id="1.25.40.10">
    <property type="entry name" value="Tetratricopeptide repeat domain"/>
    <property type="match status" value="1"/>
</dbReference>
<dbReference type="GO" id="GO:0016192">
    <property type="term" value="P:vesicle-mediated transport"/>
    <property type="evidence" value="ECO:0007669"/>
    <property type="project" value="InterPro"/>
</dbReference>
<dbReference type="AlphaFoldDB" id="A0A368GS07"/>
<evidence type="ECO:0000313" key="2">
    <source>
        <dbReference type="EMBL" id="RCN45775.1"/>
    </source>
</evidence>